<evidence type="ECO:0000259" key="5">
    <source>
        <dbReference type="Pfam" id="PF17863"/>
    </source>
</evidence>
<dbReference type="PIRSF" id="PIRSF002849">
    <property type="entry name" value="AAA_ATPase_chaperone_MoxR_prd"/>
    <property type="match status" value="1"/>
</dbReference>
<dbReference type="Pfam" id="PF17863">
    <property type="entry name" value="AAA_lid_2"/>
    <property type="match status" value="1"/>
</dbReference>
<dbReference type="GO" id="GO:0005524">
    <property type="term" value="F:ATP binding"/>
    <property type="evidence" value="ECO:0007669"/>
    <property type="project" value="UniProtKB-KW"/>
</dbReference>
<dbReference type="InterPro" id="IPR027417">
    <property type="entry name" value="P-loop_NTPase"/>
</dbReference>
<feature type="domain" description="ChlI/MoxR AAA lid" evidence="5">
    <location>
        <begin position="251"/>
        <end position="317"/>
    </location>
</feature>
<dbReference type="Gene3D" id="1.10.8.80">
    <property type="entry name" value="Magnesium chelatase subunit I, C-Terminal domain"/>
    <property type="match status" value="1"/>
</dbReference>
<dbReference type="CDD" id="cd00009">
    <property type="entry name" value="AAA"/>
    <property type="match status" value="1"/>
</dbReference>
<dbReference type="Pfam" id="PF07726">
    <property type="entry name" value="AAA_3"/>
    <property type="match status" value="1"/>
</dbReference>
<accession>A0A521DFF2</accession>
<dbReference type="FunFam" id="3.40.50.300:FF:000640">
    <property type="entry name" value="MoxR family ATPase"/>
    <property type="match status" value="1"/>
</dbReference>
<dbReference type="OrthoDB" id="9808397at2"/>
<organism evidence="6 7">
    <name type="scientific">Pedobacter westerhofensis</name>
    <dbReference type="NCBI Taxonomy" id="425512"/>
    <lineage>
        <taxon>Bacteria</taxon>
        <taxon>Pseudomonadati</taxon>
        <taxon>Bacteroidota</taxon>
        <taxon>Sphingobacteriia</taxon>
        <taxon>Sphingobacteriales</taxon>
        <taxon>Sphingobacteriaceae</taxon>
        <taxon>Pedobacter</taxon>
    </lineage>
</organism>
<dbReference type="EMBL" id="FXTN01000005">
    <property type="protein sequence ID" value="SMO70449.1"/>
    <property type="molecule type" value="Genomic_DNA"/>
</dbReference>
<proteinExistence type="inferred from homology"/>
<keyword evidence="1" id="KW-0547">Nucleotide-binding</keyword>
<protein>
    <submittedName>
        <fullName evidence="6">MoxR-like ATPase</fullName>
    </submittedName>
</protein>
<evidence type="ECO:0000313" key="7">
    <source>
        <dbReference type="Proteomes" id="UP000320300"/>
    </source>
</evidence>
<dbReference type="PANTHER" id="PTHR42759:SF1">
    <property type="entry name" value="MAGNESIUM-CHELATASE SUBUNIT CHLD"/>
    <property type="match status" value="1"/>
</dbReference>
<dbReference type="AlphaFoldDB" id="A0A521DFF2"/>
<dbReference type="InterPro" id="IPR011703">
    <property type="entry name" value="ATPase_AAA-3"/>
</dbReference>
<evidence type="ECO:0000259" key="4">
    <source>
        <dbReference type="Pfam" id="PF07726"/>
    </source>
</evidence>
<dbReference type="Proteomes" id="UP000320300">
    <property type="component" value="Unassembled WGS sequence"/>
</dbReference>
<evidence type="ECO:0000313" key="6">
    <source>
        <dbReference type="EMBL" id="SMO70449.1"/>
    </source>
</evidence>
<evidence type="ECO:0000256" key="2">
    <source>
        <dbReference type="ARBA" id="ARBA00022840"/>
    </source>
</evidence>
<keyword evidence="2" id="KW-0067">ATP-binding</keyword>
<name>A0A521DFF2_9SPHI</name>
<sequence length="321" mass="35355">MTAYHNDIAAVDALHQSYVDIKNEISKVVIGQDEAVKAVLISIFSNGHCLLVGVPGLAKTLLVQTVADVLDLNFNRIQFTPDLMPGDIIGAEILGEDRNFKFIKGPVFSNIVLADEINRTPPKTQAALLEAMQEKAVTAAGFKHILPKPFFVLATQNPIEQEGTYPLPEAQLDRFMFNIQLTYPSFADEMTIVRNSTGGDTVSLRKLINAEQIQYFQQLIRTIPVTDNVLEYAVKLTGKTRPGSPLATAEINQYVNWGAGPRASQFLILGAKCHAAISGKYSPDIEDVQAVAEAILRHRIVRNYRAEAEGLSIEKIIKNLL</sequence>
<dbReference type="RefSeq" id="WP_142528424.1">
    <property type="nucleotide sequence ID" value="NZ_CBCSJO010000005.1"/>
</dbReference>
<dbReference type="InterPro" id="IPR041628">
    <property type="entry name" value="ChlI/MoxR_AAA_lid"/>
</dbReference>
<dbReference type="InterPro" id="IPR050764">
    <property type="entry name" value="CbbQ/NirQ/NorQ/GpvN"/>
</dbReference>
<gene>
    <name evidence="6" type="ORF">SAMN06265348_105325</name>
</gene>
<evidence type="ECO:0000256" key="1">
    <source>
        <dbReference type="ARBA" id="ARBA00022741"/>
    </source>
</evidence>
<evidence type="ECO:0000256" key="3">
    <source>
        <dbReference type="ARBA" id="ARBA00061607"/>
    </source>
</evidence>
<reference evidence="6 7" key="1">
    <citation type="submission" date="2017-05" db="EMBL/GenBank/DDBJ databases">
        <authorList>
            <person name="Varghese N."/>
            <person name="Submissions S."/>
        </authorList>
    </citation>
    <scope>NUCLEOTIDE SEQUENCE [LARGE SCALE GENOMIC DNA]</scope>
    <source>
        <strain evidence="6 7">DSM 19036</strain>
    </source>
</reference>
<feature type="domain" description="ATPase AAA-3" evidence="4">
    <location>
        <begin position="48"/>
        <end position="177"/>
    </location>
</feature>
<comment type="similarity">
    <text evidence="3">Belongs to the MoxR family.</text>
</comment>
<dbReference type="PANTHER" id="PTHR42759">
    <property type="entry name" value="MOXR FAMILY PROTEIN"/>
    <property type="match status" value="1"/>
</dbReference>
<dbReference type="GO" id="GO:0016887">
    <property type="term" value="F:ATP hydrolysis activity"/>
    <property type="evidence" value="ECO:0007669"/>
    <property type="project" value="InterPro"/>
</dbReference>
<dbReference type="Gene3D" id="3.40.50.300">
    <property type="entry name" value="P-loop containing nucleotide triphosphate hydrolases"/>
    <property type="match status" value="1"/>
</dbReference>
<keyword evidence="7" id="KW-1185">Reference proteome</keyword>
<dbReference type="SUPFAM" id="SSF52540">
    <property type="entry name" value="P-loop containing nucleoside triphosphate hydrolases"/>
    <property type="match status" value="1"/>
</dbReference>